<accession>E2APN3</accession>
<dbReference type="PANTHER" id="PTHR11257">
    <property type="entry name" value="CHEMOSENSORY PROTEIN-RELATED"/>
    <property type="match status" value="1"/>
</dbReference>
<organism evidence="3">
    <name type="scientific">Camponotus floridanus</name>
    <name type="common">Florida carpenter ant</name>
    <dbReference type="NCBI Taxonomy" id="104421"/>
    <lineage>
        <taxon>Eukaryota</taxon>
        <taxon>Metazoa</taxon>
        <taxon>Ecdysozoa</taxon>
        <taxon>Arthropoda</taxon>
        <taxon>Hexapoda</taxon>
        <taxon>Insecta</taxon>
        <taxon>Pterygota</taxon>
        <taxon>Neoptera</taxon>
        <taxon>Endopterygota</taxon>
        <taxon>Hymenoptera</taxon>
        <taxon>Apocrita</taxon>
        <taxon>Aculeata</taxon>
        <taxon>Formicoidea</taxon>
        <taxon>Formicidae</taxon>
        <taxon>Formicinae</taxon>
        <taxon>Camponotus</taxon>
    </lineage>
</organism>
<dbReference type="AlphaFoldDB" id="E2APN3"/>
<dbReference type="PANTHER" id="PTHR11257:SF13">
    <property type="entry name" value="GEO07322P1"/>
    <property type="match status" value="1"/>
</dbReference>
<reference evidence="2 3" key="1">
    <citation type="journal article" date="2010" name="Science">
        <title>Genomic comparison of the ants Camponotus floridanus and Harpegnathos saltator.</title>
        <authorList>
            <person name="Bonasio R."/>
            <person name="Zhang G."/>
            <person name="Ye C."/>
            <person name="Mutti N.S."/>
            <person name="Fang X."/>
            <person name="Qin N."/>
            <person name="Donahue G."/>
            <person name="Yang P."/>
            <person name="Li Q."/>
            <person name="Li C."/>
            <person name="Zhang P."/>
            <person name="Huang Z."/>
            <person name="Berger S.L."/>
            <person name="Reinberg D."/>
            <person name="Wang J."/>
            <person name="Liebig J."/>
        </authorList>
    </citation>
    <scope>NUCLEOTIDE SEQUENCE [LARGE SCALE GENOMIC DNA]</scope>
    <source>
        <strain evidence="3">C129</strain>
    </source>
</reference>
<dbReference type="EMBL" id="GL441572">
    <property type="protein sequence ID" value="EFN64584.1"/>
    <property type="molecule type" value="Genomic_DNA"/>
</dbReference>
<proteinExistence type="predicted"/>
<name>E2APN3_CAMFO</name>
<evidence type="ECO:0000313" key="2">
    <source>
        <dbReference type="EMBL" id="EFN64584.1"/>
    </source>
</evidence>
<dbReference type="Pfam" id="PF03392">
    <property type="entry name" value="OS-D"/>
    <property type="match status" value="1"/>
</dbReference>
<dbReference type="KEGG" id="cfo:105254675"/>
<keyword evidence="1" id="KW-0732">Signal</keyword>
<dbReference type="OrthoDB" id="8183954at2759"/>
<dbReference type="SUPFAM" id="SSF100910">
    <property type="entry name" value="Chemosensory protein Csp2"/>
    <property type="match status" value="1"/>
</dbReference>
<sequence>MTRLASCTFACLVATLAVLIAHAENEKYSSKYDHIDVNEVLANSHLRNQYVRCLINISPCTMGSARFLKDIFAEAFITKCKKCTDKQIYIFNVITDWFTKNEPETWNHIVRTTIEEAQRKNA</sequence>
<dbReference type="Proteomes" id="UP000000311">
    <property type="component" value="Unassembled WGS sequence"/>
</dbReference>
<dbReference type="InterPro" id="IPR005055">
    <property type="entry name" value="A10/PebIII"/>
</dbReference>
<gene>
    <name evidence="2" type="ORF">EAG_13093</name>
</gene>
<evidence type="ECO:0000313" key="3">
    <source>
        <dbReference type="Proteomes" id="UP000000311"/>
    </source>
</evidence>
<dbReference type="InParanoid" id="E2APN3"/>
<feature type="chain" id="PRO_5003157344" evidence="1">
    <location>
        <begin position="24"/>
        <end position="122"/>
    </location>
</feature>
<keyword evidence="3" id="KW-1185">Reference proteome</keyword>
<dbReference type="OMA" id="HAENEKY"/>
<dbReference type="InterPro" id="IPR036682">
    <property type="entry name" value="OS_D_A10/PebIII_sf"/>
</dbReference>
<evidence type="ECO:0000256" key="1">
    <source>
        <dbReference type="SAM" id="SignalP"/>
    </source>
</evidence>
<protein>
    <submittedName>
        <fullName evidence="2">Putative odorant-binding protein A10</fullName>
    </submittedName>
</protein>
<dbReference type="Gene3D" id="1.10.2080.10">
    <property type="entry name" value="Insect odorant-binding protein A10/Ejaculatory bulb-specific protein 3"/>
    <property type="match status" value="1"/>
</dbReference>
<feature type="signal peptide" evidence="1">
    <location>
        <begin position="1"/>
        <end position="23"/>
    </location>
</feature>